<organism evidence="2 3">
    <name type="scientific">Morella rubra</name>
    <name type="common">Chinese bayberry</name>
    <dbReference type="NCBI Taxonomy" id="262757"/>
    <lineage>
        <taxon>Eukaryota</taxon>
        <taxon>Viridiplantae</taxon>
        <taxon>Streptophyta</taxon>
        <taxon>Embryophyta</taxon>
        <taxon>Tracheophyta</taxon>
        <taxon>Spermatophyta</taxon>
        <taxon>Magnoliopsida</taxon>
        <taxon>eudicotyledons</taxon>
        <taxon>Gunneridae</taxon>
        <taxon>Pentapetalae</taxon>
        <taxon>rosids</taxon>
        <taxon>fabids</taxon>
        <taxon>Fagales</taxon>
        <taxon>Myricaceae</taxon>
        <taxon>Morella</taxon>
    </lineage>
</organism>
<keyword evidence="3" id="KW-1185">Reference proteome</keyword>
<evidence type="ECO:0000256" key="1">
    <source>
        <dbReference type="SAM" id="Phobius"/>
    </source>
</evidence>
<accession>A0A6A1W0Y6</accession>
<feature type="transmembrane region" description="Helical" evidence="1">
    <location>
        <begin position="20"/>
        <end position="41"/>
    </location>
</feature>
<name>A0A6A1W0Y6_9ROSI</name>
<protein>
    <submittedName>
        <fullName evidence="2">Uncharacterized protein</fullName>
    </submittedName>
</protein>
<proteinExistence type="predicted"/>
<keyword evidence="1" id="KW-1133">Transmembrane helix</keyword>
<keyword evidence="1" id="KW-0472">Membrane</keyword>
<dbReference type="Proteomes" id="UP000516437">
    <property type="component" value="Chromosome 3"/>
</dbReference>
<sequence>MVCLGFLLGCKRSNSINSYVLSALVIIAILCGLRILCYGIYRLLKRPEHSNSAGENIVGMMEMQQPENSPHAYAHRLCQRRALSESKFVAQHVSSYIGQS</sequence>
<gene>
    <name evidence="2" type="ORF">CJ030_MR3G026413</name>
</gene>
<dbReference type="EMBL" id="RXIC02000021">
    <property type="protein sequence ID" value="KAB1218533.1"/>
    <property type="molecule type" value="Genomic_DNA"/>
</dbReference>
<comment type="caution">
    <text evidence="2">The sequence shown here is derived from an EMBL/GenBank/DDBJ whole genome shotgun (WGS) entry which is preliminary data.</text>
</comment>
<reference evidence="2 3" key="1">
    <citation type="journal article" date="2019" name="Plant Biotechnol. J.">
        <title>The red bayberry genome and genetic basis of sex determination.</title>
        <authorList>
            <person name="Jia H.M."/>
            <person name="Jia H.J."/>
            <person name="Cai Q.L."/>
            <person name="Wang Y."/>
            <person name="Zhao H.B."/>
            <person name="Yang W.F."/>
            <person name="Wang G.Y."/>
            <person name="Li Y.H."/>
            <person name="Zhan D.L."/>
            <person name="Shen Y.T."/>
            <person name="Niu Q.F."/>
            <person name="Chang L."/>
            <person name="Qiu J."/>
            <person name="Zhao L."/>
            <person name="Xie H.B."/>
            <person name="Fu W.Y."/>
            <person name="Jin J."/>
            <person name="Li X.W."/>
            <person name="Jiao Y."/>
            <person name="Zhou C.C."/>
            <person name="Tu T."/>
            <person name="Chai C.Y."/>
            <person name="Gao J.L."/>
            <person name="Fan L.J."/>
            <person name="van de Weg E."/>
            <person name="Wang J.Y."/>
            <person name="Gao Z.S."/>
        </authorList>
    </citation>
    <scope>NUCLEOTIDE SEQUENCE [LARGE SCALE GENOMIC DNA]</scope>
    <source>
        <tissue evidence="2">Leaves</tissue>
    </source>
</reference>
<dbReference type="OrthoDB" id="1729913at2759"/>
<dbReference type="AlphaFoldDB" id="A0A6A1W0Y6"/>
<evidence type="ECO:0000313" key="3">
    <source>
        <dbReference type="Proteomes" id="UP000516437"/>
    </source>
</evidence>
<keyword evidence="1" id="KW-0812">Transmembrane</keyword>
<evidence type="ECO:0000313" key="2">
    <source>
        <dbReference type="EMBL" id="KAB1218533.1"/>
    </source>
</evidence>